<accession>A0ABD5XVC7</accession>
<organism evidence="1 2">
    <name type="scientific">Halosimplex aquaticum</name>
    <dbReference type="NCBI Taxonomy" id="3026162"/>
    <lineage>
        <taxon>Archaea</taxon>
        <taxon>Methanobacteriati</taxon>
        <taxon>Methanobacteriota</taxon>
        <taxon>Stenosarchaea group</taxon>
        <taxon>Halobacteria</taxon>
        <taxon>Halobacteriales</taxon>
        <taxon>Haloarculaceae</taxon>
        <taxon>Halosimplex</taxon>
    </lineage>
</organism>
<dbReference type="RefSeq" id="WP_274324712.1">
    <property type="nucleotide sequence ID" value="NZ_CP118158.1"/>
</dbReference>
<dbReference type="EMBL" id="JBHTAS010000001">
    <property type="protein sequence ID" value="MFC7139113.1"/>
    <property type="molecule type" value="Genomic_DNA"/>
</dbReference>
<evidence type="ECO:0000313" key="1">
    <source>
        <dbReference type="EMBL" id="MFC7139113.1"/>
    </source>
</evidence>
<gene>
    <name evidence="1" type="ORF">ACFQMA_04580</name>
</gene>
<dbReference type="Gene3D" id="1.10.10.10">
    <property type="entry name" value="Winged helix-like DNA-binding domain superfamily/Winged helix DNA-binding domain"/>
    <property type="match status" value="1"/>
</dbReference>
<dbReference type="AlphaFoldDB" id="A0ABD5XVC7"/>
<comment type="caution">
    <text evidence="1">The sequence shown here is derived from an EMBL/GenBank/DDBJ whole genome shotgun (WGS) entry which is preliminary data.</text>
</comment>
<dbReference type="SUPFAM" id="SSF46785">
    <property type="entry name" value="Winged helix' DNA-binding domain"/>
    <property type="match status" value="1"/>
</dbReference>
<protein>
    <submittedName>
        <fullName evidence="1">Uncharacterized protein</fullName>
    </submittedName>
</protein>
<dbReference type="Proteomes" id="UP001596432">
    <property type="component" value="Unassembled WGS sequence"/>
</dbReference>
<dbReference type="InterPro" id="IPR036388">
    <property type="entry name" value="WH-like_DNA-bd_sf"/>
</dbReference>
<keyword evidence="2" id="KW-1185">Reference proteome</keyword>
<sequence length="205" mass="23358">MEQTSDPPEDVKINLNPTERRLLNELKDGKRQTPKNLSAVVGDDVTRNYTANALRMLEKKGYTKSPGPADRSGMYTISDLGRIIVDNLEVYTRDFRDEFDTCCRFVLANQPTDAEEVRTDILILGDEDFEVLRGASEVDGLVTGEDLTNEEMSTKQADRILYRLFFFGLLEQRRGFPVYEVTTRGEQILSQRKQQVVGKVIEKSL</sequence>
<proteinExistence type="predicted"/>
<dbReference type="GeneID" id="78819363"/>
<dbReference type="InterPro" id="IPR036390">
    <property type="entry name" value="WH_DNA-bd_sf"/>
</dbReference>
<evidence type="ECO:0000313" key="2">
    <source>
        <dbReference type="Proteomes" id="UP001596432"/>
    </source>
</evidence>
<reference evidence="1 2" key="1">
    <citation type="journal article" date="2019" name="Int. J. Syst. Evol. Microbiol.">
        <title>The Global Catalogue of Microorganisms (GCM) 10K type strain sequencing project: providing services to taxonomists for standard genome sequencing and annotation.</title>
        <authorList>
            <consortium name="The Broad Institute Genomics Platform"/>
            <consortium name="The Broad Institute Genome Sequencing Center for Infectious Disease"/>
            <person name="Wu L."/>
            <person name="Ma J."/>
        </authorList>
    </citation>
    <scope>NUCLEOTIDE SEQUENCE [LARGE SCALE GENOMIC DNA]</scope>
    <source>
        <strain evidence="1 2">XZYJT29</strain>
    </source>
</reference>
<name>A0ABD5XVC7_9EURY</name>